<dbReference type="InterPro" id="IPR030678">
    <property type="entry name" value="Peptide/Ni-bd"/>
</dbReference>
<protein>
    <submittedName>
        <fullName evidence="6">Peptide-binding protein</fullName>
    </submittedName>
</protein>
<dbReference type="Gene3D" id="3.40.190.10">
    <property type="entry name" value="Periplasmic binding protein-like II"/>
    <property type="match status" value="1"/>
</dbReference>
<evidence type="ECO:0000313" key="7">
    <source>
        <dbReference type="Proteomes" id="UP001594351"/>
    </source>
</evidence>
<dbReference type="Gene3D" id="3.10.105.10">
    <property type="entry name" value="Dipeptide-binding Protein, Domain 3"/>
    <property type="match status" value="1"/>
</dbReference>
<dbReference type="CDD" id="cd08514">
    <property type="entry name" value="PBP2_AppA_like"/>
    <property type="match status" value="1"/>
</dbReference>
<dbReference type="InterPro" id="IPR039424">
    <property type="entry name" value="SBP_5"/>
</dbReference>
<dbReference type="SUPFAM" id="SSF53850">
    <property type="entry name" value="Periplasmic binding protein-like II"/>
    <property type="match status" value="1"/>
</dbReference>
<dbReference type="PANTHER" id="PTHR30290:SF9">
    <property type="entry name" value="OLIGOPEPTIDE-BINDING PROTEIN APPA"/>
    <property type="match status" value="1"/>
</dbReference>
<keyword evidence="2" id="KW-0813">Transport</keyword>
<keyword evidence="4" id="KW-0472">Membrane</keyword>
<keyword evidence="7" id="KW-1185">Reference proteome</keyword>
<dbReference type="Pfam" id="PF00496">
    <property type="entry name" value="SBP_bac_5"/>
    <property type="match status" value="1"/>
</dbReference>
<evidence type="ECO:0000256" key="2">
    <source>
        <dbReference type="ARBA" id="ARBA00022448"/>
    </source>
</evidence>
<keyword evidence="3" id="KW-0732">Signal</keyword>
<dbReference type="PANTHER" id="PTHR30290">
    <property type="entry name" value="PERIPLASMIC BINDING COMPONENT OF ABC TRANSPORTER"/>
    <property type="match status" value="1"/>
</dbReference>
<keyword evidence="4" id="KW-1133">Transmembrane helix</keyword>
<evidence type="ECO:0000259" key="5">
    <source>
        <dbReference type="Pfam" id="PF00496"/>
    </source>
</evidence>
<gene>
    <name evidence="6" type="ORF">ACFL27_08985</name>
</gene>
<comment type="caution">
    <text evidence="6">The sequence shown here is derived from an EMBL/GenBank/DDBJ whole genome shotgun (WGS) entry which is preliminary data.</text>
</comment>
<keyword evidence="4" id="KW-0812">Transmembrane</keyword>
<dbReference type="EMBL" id="JBHPBY010000090">
    <property type="protein sequence ID" value="MFC1850311.1"/>
    <property type="molecule type" value="Genomic_DNA"/>
</dbReference>
<evidence type="ECO:0000256" key="3">
    <source>
        <dbReference type="ARBA" id="ARBA00022729"/>
    </source>
</evidence>
<dbReference type="Proteomes" id="UP001594351">
    <property type="component" value="Unassembled WGS sequence"/>
</dbReference>
<evidence type="ECO:0000313" key="6">
    <source>
        <dbReference type="EMBL" id="MFC1850311.1"/>
    </source>
</evidence>
<name>A0ABV6YVS9_UNCC1</name>
<accession>A0ABV6YVS9</accession>
<proteinExistence type="inferred from homology"/>
<dbReference type="InterPro" id="IPR000914">
    <property type="entry name" value="SBP_5_dom"/>
</dbReference>
<sequence>MFAKKHCPIKTLILWAPPSKYVTIFSIIFIFAFSFINCGQKDSSQSEQKAVVKQSGPETVSAKDRNTLIRDLDSDPQYLNPILTNDVPSSRVERLLFDSLLDIDGSPDSNLVGRLAESWEISADKLAITFHLRSNVSWHDGEPFTAADVQFTFETAMRDDIPAIGMKSTIEPVERVHASDDRTVIFFLKYPFSPSLQRLGRVFIVPQHRLDERGLALETERRQLSKPVTFLTSQFNREPIGTGPYLFQEWKTAQYIKLTKNVHYYDQKHQPKISELLIKIIPNRTAAFNILQKNSLDVLRARSMQYLRFQRLPSLQQDFIAKKFFEPAYYYVGYNLSSEKPFFNDKMVRQAMTHAVDRQAFIDKALYGLGHICTGPFYFRSWALNPNIEPLPYDLVKASKLLEAAGWHDSDGNGILDKKGVQFEFELLLPLGAPGLTQLAHIVQANVKKLAIEATIRTLEWSVYLEKKRSKDFDAFVGGWGLDVDPDVYSIWHSSQINNGNNYIGYRNNEVDQLLEQGRREFERQKRQKIYWRIQEIMHDEQPCTFVYTRMETYIISKRIANFEISPFGLFDFFPGQLSWTLE</sequence>
<dbReference type="PIRSF" id="PIRSF002741">
    <property type="entry name" value="MppA"/>
    <property type="match status" value="1"/>
</dbReference>
<organism evidence="6 7">
    <name type="scientific">candidate division CSSED10-310 bacterium</name>
    <dbReference type="NCBI Taxonomy" id="2855610"/>
    <lineage>
        <taxon>Bacteria</taxon>
        <taxon>Bacteria division CSSED10-310</taxon>
    </lineage>
</organism>
<evidence type="ECO:0000256" key="4">
    <source>
        <dbReference type="SAM" id="Phobius"/>
    </source>
</evidence>
<reference evidence="6 7" key="1">
    <citation type="submission" date="2024-09" db="EMBL/GenBank/DDBJ databases">
        <title>Laminarin stimulates single cell rates of sulfate reduction while oxygen inhibits transcriptomic activity in coastal marine sediment.</title>
        <authorList>
            <person name="Lindsay M."/>
            <person name="Orcutt B."/>
            <person name="Emerson D."/>
            <person name="Stepanauskas R."/>
            <person name="D'Angelo T."/>
        </authorList>
    </citation>
    <scope>NUCLEOTIDE SEQUENCE [LARGE SCALE GENOMIC DNA]</scope>
    <source>
        <strain evidence="6">SAG AM-311-K15</strain>
    </source>
</reference>
<comment type="similarity">
    <text evidence="1">Belongs to the bacterial solute-binding protein 5 family.</text>
</comment>
<feature type="domain" description="Solute-binding protein family 5" evidence="5">
    <location>
        <begin position="111"/>
        <end position="496"/>
    </location>
</feature>
<evidence type="ECO:0000256" key="1">
    <source>
        <dbReference type="ARBA" id="ARBA00005695"/>
    </source>
</evidence>
<feature type="transmembrane region" description="Helical" evidence="4">
    <location>
        <begin position="12"/>
        <end position="36"/>
    </location>
</feature>
<dbReference type="Gene3D" id="3.90.76.10">
    <property type="entry name" value="Dipeptide-binding Protein, Domain 1"/>
    <property type="match status" value="1"/>
</dbReference>